<name>A0AA48LAN8_9TREE</name>
<dbReference type="GO" id="GO:0003676">
    <property type="term" value="F:nucleic acid binding"/>
    <property type="evidence" value="ECO:0007669"/>
    <property type="project" value="InterPro"/>
</dbReference>
<proteinExistence type="predicted"/>
<dbReference type="GeneID" id="85498900"/>
<dbReference type="Proteomes" id="UP001233271">
    <property type="component" value="Chromosome 7b"/>
</dbReference>
<reference evidence="1" key="1">
    <citation type="journal article" date="2023" name="BMC Genomics">
        <title>Chromosome-level genome assemblies of Cutaneotrichosporon spp. (Trichosporonales, Basidiomycota) reveal imbalanced evolution between nucleotide sequences and chromosome synteny.</title>
        <authorList>
            <person name="Kobayashi Y."/>
            <person name="Kayamori A."/>
            <person name="Aoki K."/>
            <person name="Shiwa Y."/>
            <person name="Matsutani M."/>
            <person name="Fujita N."/>
            <person name="Sugita T."/>
            <person name="Iwasaki W."/>
            <person name="Tanaka N."/>
            <person name="Takashima M."/>
        </authorList>
    </citation>
    <scope>NUCLEOTIDE SEQUENCE</scope>
    <source>
        <strain evidence="1">HIS019</strain>
    </source>
</reference>
<keyword evidence="2" id="KW-1185">Reference proteome</keyword>
<dbReference type="EMBL" id="AP028219">
    <property type="protein sequence ID" value="BEI95030.1"/>
    <property type="molecule type" value="Genomic_DNA"/>
</dbReference>
<dbReference type="SUPFAM" id="SSF54928">
    <property type="entry name" value="RNA-binding domain, RBD"/>
    <property type="match status" value="1"/>
</dbReference>
<dbReference type="RefSeq" id="XP_060460295.1">
    <property type="nucleotide sequence ID" value="XM_060604063.1"/>
</dbReference>
<sequence>MPSIPALAQPSPPPSYTTKDVICRSVRPFSNKSWLRATLLAICPPHTLSFYDGQLAARLEFATPEDADCCLAIANSHAPCSGTGQLDLYTTRLVLPMEGDPCIPAPRHKRVNNRHRNPAAALAHKPHQDARAPMILFNLLREIGPVHHVTIGAEGEHQWIAEVQFFHTDDANKLDDMDGMTLFGSKVEVFVLPMDVEAEASRNQILADEAARIKMEDADTVVHKLGVADSVHEPEEVTAVNNLDAANRGRDSALLASTRSTQTRRRAHYAAVRNTLQIQPGGPDEAMLYNGAMVSGLKPRPVLGLTRPPGLQHQLTEAVQT</sequence>
<gene>
    <name evidence="1" type="ORF">CcaverHIS019_0706110</name>
</gene>
<evidence type="ECO:0000313" key="1">
    <source>
        <dbReference type="EMBL" id="BEI95030.1"/>
    </source>
</evidence>
<dbReference type="InterPro" id="IPR035979">
    <property type="entry name" value="RBD_domain_sf"/>
</dbReference>
<dbReference type="KEGG" id="ccac:CcaHIS019_0706110"/>
<accession>A0AA48LAN8</accession>
<dbReference type="AlphaFoldDB" id="A0AA48LAN8"/>
<evidence type="ECO:0000313" key="2">
    <source>
        <dbReference type="Proteomes" id="UP001233271"/>
    </source>
</evidence>
<organism evidence="1 2">
    <name type="scientific">Cutaneotrichosporon cavernicola</name>
    <dbReference type="NCBI Taxonomy" id="279322"/>
    <lineage>
        <taxon>Eukaryota</taxon>
        <taxon>Fungi</taxon>
        <taxon>Dikarya</taxon>
        <taxon>Basidiomycota</taxon>
        <taxon>Agaricomycotina</taxon>
        <taxon>Tremellomycetes</taxon>
        <taxon>Trichosporonales</taxon>
        <taxon>Trichosporonaceae</taxon>
        <taxon>Cutaneotrichosporon</taxon>
    </lineage>
</organism>
<protein>
    <submittedName>
        <fullName evidence="1">Uncharacterized protein</fullName>
    </submittedName>
</protein>